<accession>A0A834TUH5</accession>
<proteinExistence type="predicted"/>
<gene>
    <name evidence="1" type="ORF">G2W53_019676</name>
</gene>
<dbReference type="EMBL" id="JAAIUW010000006">
    <property type="protein sequence ID" value="KAF7828512.1"/>
    <property type="molecule type" value="Genomic_DNA"/>
</dbReference>
<dbReference type="Proteomes" id="UP000634136">
    <property type="component" value="Unassembled WGS sequence"/>
</dbReference>
<sequence>MENDRGGRKWVEYSDGQSGLGIEEAIVLGKRRPGHATHHHHEHHECQSTWAPSVDGFGRWVLPVWGWAPLEQNDERIWGKAKKIVTSMPLE</sequence>
<organism evidence="1 2">
    <name type="scientific">Senna tora</name>
    <dbReference type="NCBI Taxonomy" id="362788"/>
    <lineage>
        <taxon>Eukaryota</taxon>
        <taxon>Viridiplantae</taxon>
        <taxon>Streptophyta</taxon>
        <taxon>Embryophyta</taxon>
        <taxon>Tracheophyta</taxon>
        <taxon>Spermatophyta</taxon>
        <taxon>Magnoliopsida</taxon>
        <taxon>eudicotyledons</taxon>
        <taxon>Gunneridae</taxon>
        <taxon>Pentapetalae</taxon>
        <taxon>rosids</taxon>
        <taxon>fabids</taxon>
        <taxon>Fabales</taxon>
        <taxon>Fabaceae</taxon>
        <taxon>Caesalpinioideae</taxon>
        <taxon>Cassia clade</taxon>
        <taxon>Senna</taxon>
    </lineage>
</organism>
<comment type="caution">
    <text evidence="1">The sequence shown here is derived from an EMBL/GenBank/DDBJ whole genome shotgun (WGS) entry which is preliminary data.</text>
</comment>
<name>A0A834TUH5_9FABA</name>
<protein>
    <submittedName>
        <fullName evidence="1">Uncharacterized protein</fullName>
    </submittedName>
</protein>
<evidence type="ECO:0000313" key="2">
    <source>
        <dbReference type="Proteomes" id="UP000634136"/>
    </source>
</evidence>
<keyword evidence="2" id="KW-1185">Reference proteome</keyword>
<reference evidence="1" key="1">
    <citation type="submission" date="2020-09" db="EMBL/GenBank/DDBJ databases">
        <title>Genome-Enabled Discovery of Anthraquinone Biosynthesis in Senna tora.</title>
        <authorList>
            <person name="Kang S.-H."/>
            <person name="Pandey R.P."/>
            <person name="Lee C.-M."/>
            <person name="Sim J.-S."/>
            <person name="Jeong J.-T."/>
            <person name="Choi B.-S."/>
            <person name="Jung M."/>
            <person name="Ginzburg D."/>
            <person name="Zhao K."/>
            <person name="Won S.Y."/>
            <person name="Oh T.-J."/>
            <person name="Yu Y."/>
            <person name="Kim N.-H."/>
            <person name="Lee O.R."/>
            <person name="Lee T.-H."/>
            <person name="Bashyal P."/>
            <person name="Kim T.-S."/>
            <person name="Lee W.-H."/>
            <person name="Kawkins C."/>
            <person name="Kim C.-K."/>
            <person name="Kim J.S."/>
            <person name="Ahn B.O."/>
            <person name="Rhee S.Y."/>
            <person name="Sohng J.K."/>
        </authorList>
    </citation>
    <scope>NUCLEOTIDE SEQUENCE</scope>
    <source>
        <tissue evidence="1">Leaf</tissue>
    </source>
</reference>
<dbReference type="AlphaFoldDB" id="A0A834TUH5"/>
<evidence type="ECO:0000313" key="1">
    <source>
        <dbReference type="EMBL" id="KAF7828512.1"/>
    </source>
</evidence>